<dbReference type="STRING" id="1202768.SAMN05216285_2129"/>
<reference evidence="3" key="1">
    <citation type="submission" date="2016-10" db="EMBL/GenBank/DDBJ databases">
        <authorList>
            <person name="Varghese N."/>
        </authorList>
    </citation>
    <scope>NUCLEOTIDE SEQUENCE [LARGE SCALE GENOMIC DNA]</scope>
    <source>
        <strain evidence="3">CGMCC 1.12284</strain>
    </source>
</reference>
<dbReference type="AlphaFoldDB" id="A0A1I0P507"/>
<evidence type="ECO:0000313" key="3">
    <source>
        <dbReference type="Proteomes" id="UP000183275"/>
    </source>
</evidence>
<dbReference type="EMBL" id="FOIS01000003">
    <property type="protein sequence ID" value="SEW09136.1"/>
    <property type="molecule type" value="Genomic_DNA"/>
</dbReference>
<dbReference type="Proteomes" id="UP000183275">
    <property type="component" value="Unassembled WGS sequence"/>
</dbReference>
<sequence length="131" mass="14380">MLLHHRVVSVDDLFFIVVPLKPVPSTDDPLDIAANVFVWTVGWRPKARGLHADAAGVSDDPSAPDTSRAQHVLEFDDPDAHRRRKVVHVEKDRVDELGDPVRIRFCADPDVDSVGLLGTSQVVDLEGGELS</sequence>
<name>A0A1I0P507_9EURY</name>
<feature type="region of interest" description="Disordered" evidence="1">
    <location>
        <begin position="52"/>
        <end position="77"/>
    </location>
</feature>
<keyword evidence="3" id="KW-1185">Reference proteome</keyword>
<gene>
    <name evidence="2" type="ORF">SAMN05216285_2129</name>
</gene>
<organism evidence="2 3">
    <name type="scientific">Natrinema salifodinae</name>
    <dbReference type="NCBI Taxonomy" id="1202768"/>
    <lineage>
        <taxon>Archaea</taxon>
        <taxon>Methanobacteriati</taxon>
        <taxon>Methanobacteriota</taxon>
        <taxon>Stenosarchaea group</taxon>
        <taxon>Halobacteria</taxon>
        <taxon>Halobacteriales</taxon>
        <taxon>Natrialbaceae</taxon>
        <taxon>Natrinema</taxon>
    </lineage>
</organism>
<evidence type="ECO:0000256" key="1">
    <source>
        <dbReference type="SAM" id="MobiDB-lite"/>
    </source>
</evidence>
<proteinExistence type="predicted"/>
<accession>A0A1I0P507</accession>
<protein>
    <submittedName>
        <fullName evidence="2">Uncharacterized protein</fullName>
    </submittedName>
</protein>
<evidence type="ECO:0000313" key="2">
    <source>
        <dbReference type="EMBL" id="SEW09136.1"/>
    </source>
</evidence>